<dbReference type="RefSeq" id="WP_229741440.1">
    <property type="nucleotide sequence ID" value="NZ_BMGK01000010.1"/>
</dbReference>
<evidence type="ECO:0000313" key="2">
    <source>
        <dbReference type="EMBL" id="GGD99276.1"/>
    </source>
</evidence>
<reference evidence="2" key="1">
    <citation type="journal article" date="2014" name="Int. J. Syst. Evol. Microbiol.">
        <title>Complete genome sequence of Corynebacterium casei LMG S-19264T (=DSM 44701T), isolated from a smear-ripened cheese.</title>
        <authorList>
            <consortium name="US DOE Joint Genome Institute (JGI-PGF)"/>
            <person name="Walter F."/>
            <person name="Albersmeier A."/>
            <person name="Kalinowski J."/>
            <person name="Ruckert C."/>
        </authorList>
    </citation>
    <scope>NUCLEOTIDE SEQUENCE</scope>
    <source>
        <strain evidence="2">CGMCC 1.12924</strain>
    </source>
</reference>
<comment type="caution">
    <text evidence="2">The sequence shown here is derived from an EMBL/GenBank/DDBJ whole genome shotgun (WGS) entry which is preliminary data.</text>
</comment>
<dbReference type="InterPro" id="IPR032710">
    <property type="entry name" value="NTF2-like_dom_sf"/>
</dbReference>
<dbReference type="Proteomes" id="UP000652231">
    <property type="component" value="Unassembled WGS sequence"/>
</dbReference>
<sequence>MRKITLMDCRKIATAFYSAFAKGDADKMITYYDDPIEFEDPVFGKLKGNQAKMMWKMLLDRSKGNLEIIFNVIETTDNTAIVKWEARYAFSKTGRKIHNKITAHLTVEEGKIIKHIDKFNLWKWSQQAFGFKGFLIGWTPFFKAKLQHQTRDLLNKYIHSNIEKH</sequence>
<dbReference type="Pfam" id="PF12680">
    <property type="entry name" value="SnoaL_2"/>
    <property type="match status" value="1"/>
</dbReference>
<gene>
    <name evidence="2" type="ORF">GCM10011312_23500</name>
</gene>
<dbReference type="EMBL" id="BMGK01000010">
    <property type="protein sequence ID" value="GGD99276.1"/>
    <property type="molecule type" value="Genomic_DNA"/>
</dbReference>
<accession>A0A8J2VBU1</accession>
<name>A0A8J2VBU1_9FLAO</name>
<protein>
    <submittedName>
        <fullName evidence="2">Ketosteroid isomerase</fullName>
    </submittedName>
</protein>
<proteinExistence type="predicted"/>
<reference evidence="2" key="2">
    <citation type="submission" date="2020-09" db="EMBL/GenBank/DDBJ databases">
        <authorList>
            <person name="Sun Q."/>
            <person name="Zhou Y."/>
        </authorList>
    </citation>
    <scope>NUCLEOTIDE SEQUENCE</scope>
    <source>
        <strain evidence="2">CGMCC 1.12924</strain>
    </source>
</reference>
<dbReference type="AlphaFoldDB" id="A0A8J2VBU1"/>
<keyword evidence="2" id="KW-0413">Isomerase</keyword>
<feature type="domain" description="SnoaL-like" evidence="1">
    <location>
        <begin position="14"/>
        <end position="115"/>
    </location>
</feature>
<dbReference type="Gene3D" id="3.10.450.50">
    <property type="match status" value="1"/>
</dbReference>
<dbReference type="InterPro" id="IPR037401">
    <property type="entry name" value="SnoaL-like"/>
</dbReference>
<keyword evidence="3" id="KW-1185">Reference proteome</keyword>
<evidence type="ECO:0000259" key="1">
    <source>
        <dbReference type="Pfam" id="PF12680"/>
    </source>
</evidence>
<dbReference type="GO" id="GO:0016853">
    <property type="term" value="F:isomerase activity"/>
    <property type="evidence" value="ECO:0007669"/>
    <property type="project" value="UniProtKB-KW"/>
</dbReference>
<organism evidence="2 3">
    <name type="scientific">Planktosalinus lacus</name>
    <dbReference type="NCBI Taxonomy" id="1526573"/>
    <lineage>
        <taxon>Bacteria</taxon>
        <taxon>Pseudomonadati</taxon>
        <taxon>Bacteroidota</taxon>
        <taxon>Flavobacteriia</taxon>
        <taxon>Flavobacteriales</taxon>
        <taxon>Flavobacteriaceae</taxon>
        <taxon>Planktosalinus</taxon>
    </lineage>
</organism>
<dbReference type="SUPFAM" id="SSF54427">
    <property type="entry name" value="NTF2-like"/>
    <property type="match status" value="1"/>
</dbReference>
<evidence type="ECO:0000313" key="3">
    <source>
        <dbReference type="Proteomes" id="UP000652231"/>
    </source>
</evidence>